<sequence>MVLQRRETDEEQEMITVFTNYKSKEKSIIEKIITFYQFLKDEDFINFAHHLQIACDICHQQSFELIELIRDIFANISQQNKDSLKNALQTTFRESFFETSGYYRVSTFSGLLCRNNFISQQYVLDAFMEFLNKEEVTTTQRNEMYIIQVLFWCGDILNQFNRKVTSKILKRLERRGYPVHSIFKNNFQISHDINTEGLNPFTDYYCFKYDDVSYLQKQASSPNFDVNRNYEVPIWELDLIRYREVPLISAAAFYGAEKCFRYLQLTGASIITQNDIQAGQFRPGPVALAAMARMSKNQDIPDKEYLYSYSNKIFKIFFQRYQSNFAFIRDHPGPAEFAIAGNNIKILHTILQDNDDALRYPLIMAAAYNRVIEFDWLRTRSTIEKETQENLITFLVLNDNEIMFRKLIREDLLNTETSSLYIMQSSRCAMELLSRYNSSLGNYFQYRQIAVFNSDINQKKNPIIEQISNKATPAITNEKNLDTLKMLLNKREIDVDQNASFCDPALNSPNDNIPDECAKELLLSDDVAVFFDKVGRDYIIELIQSNKFSIVEWALQQEKIIKKYKMEQLIANSNSLEMKNLIKKCFNK</sequence>
<dbReference type="RefSeq" id="XP_001305849.1">
    <property type="nucleotide sequence ID" value="XM_001305848.1"/>
</dbReference>
<dbReference type="InParanoid" id="A2FQ84"/>
<dbReference type="KEGG" id="tva:4750634"/>
<dbReference type="Proteomes" id="UP000001542">
    <property type="component" value="Unassembled WGS sequence"/>
</dbReference>
<keyword evidence="2" id="KW-1185">Reference proteome</keyword>
<dbReference type="SMR" id="A2FQ84"/>
<dbReference type="PANTHER" id="PTHR24159">
    <property type="match status" value="1"/>
</dbReference>
<gene>
    <name evidence="1" type="ORF">TVAG_335810</name>
</gene>
<protein>
    <recommendedName>
        <fullName evidence="3">DUF3447 domain-containing protein</fullName>
    </recommendedName>
</protein>
<evidence type="ECO:0008006" key="3">
    <source>
        <dbReference type="Google" id="ProtNLM"/>
    </source>
</evidence>
<dbReference type="AlphaFoldDB" id="A2FQ84"/>
<dbReference type="PANTHER" id="PTHR24159:SF5">
    <property type="entry name" value="ANK_REP_REGION DOMAIN-CONTAINING PROTEIN"/>
    <property type="match status" value="1"/>
</dbReference>
<accession>A2FQ84</accession>
<proteinExistence type="predicted"/>
<evidence type="ECO:0000313" key="2">
    <source>
        <dbReference type="Proteomes" id="UP000001542"/>
    </source>
</evidence>
<dbReference type="VEuPathDB" id="TrichDB:TVAG_335810"/>
<evidence type="ECO:0000313" key="1">
    <source>
        <dbReference type="EMBL" id="EAX92919.1"/>
    </source>
</evidence>
<reference evidence="1" key="1">
    <citation type="submission" date="2006-10" db="EMBL/GenBank/DDBJ databases">
        <authorList>
            <person name="Amadeo P."/>
            <person name="Zhao Q."/>
            <person name="Wortman J."/>
            <person name="Fraser-Liggett C."/>
            <person name="Carlton J."/>
        </authorList>
    </citation>
    <scope>NUCLEOTIDE SEQUENCE</scope>
    <source>
        <strain evidence="1">G3</strain>
    </source>
</reference>
<name>A2FQ84_TRIV3</name>
<dbReference type="EMBL" id="DS113940">
    <property type="protein sequence ID" value="EAX92919.1"/>
    <property type="molecule type" value="Genomic_DNA"/>
</dbReference>
<reference evidence="1" key="2">
    <citation type="journal article" date="2007" name="Science">
        <title>Draft genome sequence of the sexually transmitted pathogen Trichomonas vaginalis.</title>
        <authorList>
            <person name="Carlton J.M."/>
            <person name="Hirt R.P."/>
            <person name="Silva J.C."/>
            <person name="Delcher A.L."/>
            <person name="Schatz M."/>
            <person name="Zhao Q."/>
            <person name="Wortman J.R."/>
            <person name="Bidwell S.L."/>
            <person name="Alsmark U.C.M."/>
            <person name="Besteiro S."/>
            <person name="Sicheritz-Ponten T."/>
            <person name="Noel C.J."/>
            <person name="Dacks J.B."/>
            <person name="Foster P.G."/>
            <person name="Simillion C."/>
            <person name="Van de Peer Y."/>
            <person name="Miranda-Saavedra D."/>
            <person name="Barton G.J."/>
            <person name="Westrop G.D."/>
            <person name="Mueller S."/>
            <person name="Dessi D."/>
            <person name="Fiori P.L."/>
            <person name="Ren Q."/>
            <person name="Paulsen I."/>
            <person name="Zhang H."/>
            <person name="Bastida-Corcuera F.D."/>
            <person name="Simoes-Barbosa A."/>
            <person name="Brown M.T."/>
            <person name="Hayes R.D."/>
            <person name="Mukherjee M."/>
            <person name="Okumura C.Y."/>
            <person name="Schneider R."/>
            <person name="Smith A.J."/>
            <person name="Vanacova S."/>
            <person name="Villalvazo M."/>
            <person name="Haas B.J."/>
            <person name="Pertea M."/>
            <person name="Feldblyum T.V."/>
            <person name="Utterback T.R."/>
            <person name="Shu C.L."/>
            <person name="Osoegawa K."/>
            <person name="de Jong P.J."/>
            <person name="Hrdy I."/>
            <person name="Horvathova L."/>
            <person name="Zubacova Z."/>
            <person name="Dolezal P."/>
            <person name="Malik S.B."/>
            <person name="Logsdon J.M. Jr."/>
            <person name="Henze K."/>
            <person name="Gupta A."/>
            <person name="Wang C.C."/>
            <person name="Dunne R.L."/>
            <person name="Upcroft J.A."/>
            <person name="Upcroft P."/>
            <person name="White O."/>
            <person name="Salzberg S.L."/>
            <person name="Tang P."/>
            <person name="Chiu C.-H."/>
            <person name="Lee Y.-S."/>
            <person name="Embley T.M."/>
            <person name="Coombs G.H."/>
            <person name="Mottram J.C."/>
            <person name="Tachezy J."/>
            <person name="Fraser-Liggett C.M."/>
            <person name="Johnson P.J."/>
        </authorList>
    </citation>
    <scope>NUCLEOTIDE SEQUENCE [LARGE SCALE GENOMIC DNA]</scope>
    <source>
        <strain evidence="1">G3</strain>
    </source>
</reference>
<dbReference type="VEuPathDB" id="TrichDB:TVAGG3_0713680"/>
<organism evidence="1 2">
    <name type="scientific">Trichomonas vaginalis (strain ATCC PRA-98 / G3)</name>
    <dbReference type="NCBI Taxonomy" id="412133"/>
    <lineage>
        <taxon>Eukaryota</taxon>
        <taxon>Metamonada</taxon>
        <taxon>Parabasalia</taxon>
        <taxon>Trichomonadida</taxon>
        <taxon>Trichomonadidae</taxon>
        <taxon>Trichomonas</taxon>
    </lineage>
</organism>